<gene>
    <name evidence="1" type="ORF">AVEN_154642_1</name>
</gene>
<organism evidence="1 2">
    <name type="scientific">Araneus ventricosus</name>
    <name type="common">Orbweaver spider</name>
    <name type="synonym">Epeira ventricosa</name>
    <dbReference type="NCBI Taxonomy" id="182803"/>
    <lineage>
        <taxon>Eukaryota</taxon>
        <taxon>Metazoa</taxon>
        <taxon>Ecdysozoa</taxon>
        <taxon>Arthropoda</taxon>
        <taxon>Chelicerata</taxon>
        <taxon>Arachnida</taxon>
        <taxon>Araneae</taxon>
        <taxon>Araneomorphae</taxon>
        <taxon>Entelegynae</taxon>
        <taxon>Araneoidea</taxon>
        <taxon>Araneidae</taxon>
        <taxon>Araneus</taxon>
    </lineage>
</organism>
<comment type="caution">
    <text evidence="1">The sequence shown here is derived from an EMBL/GenBank/DDBJ whole genome shotgun (WGS) entry which is preliminary data.</text>
</comment>
<evidence type="ECO:0000313" key="1">
    <source>
        <dbReference type="EMBL" id="GBM90702.1"/>
    </source>
</evidence>
<sequence length="144" mass="16641">MENTLFLYFPGTALCGAVKILWSKNRSRLADGIQHGFIFGIYERTYATFTQPIIWRLYLIPHLDPSFNLNKFDHEKRKKKKSLGHREAILCKRPGLMSDPNCSQHSRSVTKLQEGSLSAPTTKTWLLIWVPITYLEQDSLQTVM</sequence>
<dbReference type="Proteomes" id="UP000499080">
    <property type="component" value="Unassembled WGS sequence"/>
</dbReference>
<keyword evidence="2" id="KW-1185">Reference proteome</keyword>
<reference evidence="1 2" key="1">
    <citation type="journal article" date="2019" name="Sci. Rep.">
        <title>Orb-weaving spider Araneus ventricosus genome elucidates the spidroin gene catalogue.</title>
        <authorList>
            <person name="Kono N."/>
            <person name="Nakamura H."/>
            <person name="Ohtoshi R."/>
            <person name="Moran D.A.P."/>
            <person name="Shinohara A."/>
            <person name="Yoshida Y."/>
            <person name="Fujiwara M."/>
            <person name="Mori M."/>
            <person name="Tomita M."/>
            <person name="Arakawa K."/>
        </authorList>
    </citation>
    <scope>NUCLEOTIDE SEQUENCE [LARGE SCALE GENOMIC DNA]</scope>
</reference>
<protein>
    <submittedName>
        <fullName evidence="1">Uncharacterized protein</fullName>
    </submittedName>
</protein>
<name>A0A4Y2JN06_ARAVE</name>
<proteinExistence type="predicted"/>
<dbReference type="AlphaFoldDB" id="A0A4Y2JN06"/>
<dbReference type="EMBL" id="BGPR01003645">
    <property type="protein sequence ID" value="GBM90702.1"/>
    <property type="molecule type" value="Genomic_DNA"/>
</dbReference>
<accession>A0A4Y2JN06</accession>
<evidence type="ECO:0000313" key="2">
    <source>
        <dbReference type="Proteomes" id="UP000499080"/>
    </source>
</evidence>